<name>A0AA41X6X6_9BACI</name>
<proteinExistence type="predicted"/>
<dbReference type="RefSeq" id="WP_254759865.1">
    <property type="nucleotide sequence ID" value="NZ_JANCLT010000008.1"/>
</dbReference>
<dbReference type="AlphaFoldDB" id="A0AA41X6X6"/>
<keyword evidence="2" id="KW-1185">Reference proteome</keyword>
<organism evidence="1 2">
    <name type="scientific">Ectobacillus ponti</name>
    <dbReference type="NCBI Taxonomy" id="2961894"/>
    <lineage>
        <taxon>Bacteria</taxon>
        <taxon>Bacillati</taxon>
        <taxon>Bacillota</taxon>
        <taxon>Bacilli</taxon>
        <taxon>Bacillales</taxon>
        <taxon>Bacillaceae</taxon>
        <taxon>Ectobacillus</taxon>
    </lineage>
</organism>
<accession>A0AA41X6X6</accession>
<reference evidence="1" key="1">
    <citation type="submission" date="2022-07" db="EMBL/GenBank/DDBJ databases">
        <authorList>
            <person name="Li W.-J."/>
            <person name="Deng Q.-Q."/>
        </authorList>
    </citation>
    <scope>NUCLEOTIDE SEQUENCE</scope>
    <source>
        <strain evidence="1">SYSU M60031</strain>
    </source>
</reference>
<protein>
    <submittedName>
        <fullName evidence="1">Uncharacterized protein</fullName>
    </submittedName>
</protein>
<evidence type="ECO:0000313" key="2">
    <source>
        <dbReference type="Proteomes" id="UP001156102"/>
    </source>
</evidence>
<evidence type="ECO:0000313" key="1">
    <source>
        <dbReference type="EMBL" id="MCP8969947.1"/>
    </source>
</evidence>
<comment type="caution">
    <text evidence="1">The sequence shown here is derived from an EMBL/GenBank/DDBJ whole genome shotgun (WGS) entry which is preliminary data.</text>
</comment>
<dbReference type="Proteomes" id="UP001156102">
    <property type="component" value="Unassembled WGS sequence"/>
</dbReference>
<dbReference type="EMBL" id="JANCLT010000008">
    <property type="protein sequence ID" value="MCP8969947.1"/>
    <property type="molecule type" value="Genomic_DNA"/>
</dbReference>
<gene>
    <name evidence="1" type="ORF">NK662_15575</name>
</gene>
<sequence>MKANWEEIIVLGGEGGSITLYGLQKDGNWLFCRERNESALASLLDEEDWHLLTSQSECVGTWEEALALIEPYWMFLSPMHVHPAFREKMWTEVQQRGQEVWKKRGWERICVYGRPY</sequence>